<reference evidence="3" key="1">
    <citation type="journal article" date="2010" name="Genome Res.">
        <title>Population genomic sequencing of Coccidioides fungi reveals recent hybridization and transposon control.</title>
        <authorList>
            <person name="Neafsey D.E."/>
            <person name="Barker B.M."/>
            <person name="Sharpton T.J."/>
            <person name="Stajich J.E."/>
            <person name="Park D.J."/>
            <person name="Whiston E."/>
            <person name="Hung C.-Y."/>
            <person name="McMahan C."/>
            <person name="White J."/>
            <person name="Sykes S."/>
            <person name="Heiman D."/>
            <person name="Young S."/>
            <person name="Zeng Q."/>
            <person name="Abouelleil A."/>
            <person name="Aftuck L."/>
            <person name="Bessette D."/>
            <person name="Brown A."/>
            <person name="FitzGerald M."/>
            <person name="Lui A."/>
            <person name="Macdonald J.P."/>
            <person name="Priest M."/>
            <person name="Orbach M.J."/>
            <person name="Galgiani J.N."/>
            <person name="Kirkland T.N."/>
            <person name="Cole G.T."/>
            <person name="Birren B.W."/>
            <person name="Henn M.R."/>
            <person name="Taylor J.W."/>
            <person name="Rounsley S.D."/>
        </authorList>
    </citation>
    <scope>NUCLEOTIDE SEQUENCE [LARGE SCALE GENOMIC DNA]</scope>
    <source>
        <strain evidence="3">H538.4</strain>
    </source>
</reference>
<gene>
    <name evidence="2" type="ORF">CIHG_03811</name>
</gene>
<feature type="region of interest" description="Disordered" evidence="1">
    <location>
        <begin position="1"/>
        <end position="42"/>
    </location>
</feature>
<dbReference type="VEuPathDB" id="FungiDB:CIHG_03811"/>
<evidence type="ECO:0000256" key="1">
    <source>
        <dbReference type="SAM" id="MobiDB-lite"/>
    </source>
</evidence>
<organism evidence="2 3">
    <name type="scientific">Coccidioides immitis H538.4</name>
    <dbReference type="NCBI Taxonomy" id="396776"/>
    <lineage>
        <taxon>Eukaryota</taxon>
        <taxon>Fungi</taxon>
        <taxon>Dikarya</taxon>
        <taxon>Ascomycota</taxon>
        <taxon>Pezizomycotina</taxon>
        <taxon>Eurotiomycetes</taxon>
        <taxon>Eurotiomycetidae</taxon>
        <taxon>Onygenales</taxon>
        <taxon>Onygenaceae</taxon>
        <taxon>Coccidioides</taxon>
    </lineage>
</organism>
<evidence type="ECO:0000313" key="3">
    <source>
        <dbReference type="Proteomes" id="UP000054563"/>
    </source>
</evidence>
<evidence type="ECO:0000313" key="2">
    <source>
        <dbReference type="EMBL" id="KMU85771.1"/>
    </source>
</evidence>
<accession>A0A0J8RMD8</accession>
<dbReference type="Proteomes" id="UP000054563">
    <property type="component" value="Unassembled WGS sequence"/>
</dbReference>
<dbReference type="EMBL" id="DS016989">
    <property type="protein sequence ID" value="KMU85771.1"/>
    <property type="molecule type" value="Genomic_DNA"/>
</dbReference>
<proteinExistence type="predicted"/>
<dbReference type="AlphaFoldDB" id="A0A0J8RMD8"/>
<sequence length="42" mass="4648">MPGVAIATYRRSDHKHPSEWVAPPRVRPRLGDSALMDGTCSE</sequence>
<name>A0A0J8RMD8_COCIT</name>
<protein>
    <submittedName>
        <fullName evidence="2">Uncharacterized protein</fullName>
    </submittedName>
</protein>